<dbReference type="InParanoid" id="A0A2J6T2I0"/>
<dbReference type="RefSeq" id="XP_024734047.1">
    <property type="nucleotide sequence ID" value="XM_024872999.1"/>
</dbReference>
<dbReference type="OrthoDB" id="10501724at2759"/>
<evidence type="ECO:0000313" key="3">
    <source>
        <dbReference type="Proteomes" id="UP000235371"/>
    </source>
</evidence>
<gene>
    <name evidence="2" type="ORF">K444DRAFT_48115</name>
</gene>
<proteinExistence type="predicted"/>
<keyword evidence="3" id="KW-1185">Reference proteome</keyword>
<protein>
    <submittedName>
        <fullName evidence="2">Uncharacterized protein</fullName>
    </submittedName>
</protein>
<accession>A0A2J6T2I0</accession>
<dbReference type="EMBL" id="KZ613847">
    <property type="protein sequence ID" value="PMD57143.1"/>
    <property type="molecule type" value="Genomic_DNA"/>
</dbReference>
<dbReference type="Proteomes" id="UP000235371">
    <property type="component" value="Unassembled WGS sequence"/>
</dbReference>
<name>A0A2J6T2I0_9HELO</name>
<feature type="region of interest" description="Disordered" evidence="1">
    <location>
        <begin position="79"/>
        <end position="140"/>
    </location>
</feature>
<dbReference type="AlphaFoldDB" id="A0A2J6T2I0"/>
<organism evidence="2 3">
    <name type="scientific">Hyaloscypha bicolor E</name>
    <dbReference type="NCBI Taxonomy" id="1095630"/>
    <lineage>
        <taxon>Eukaryota</taxon>
        <taxon>Fungi</taxon>
        <taxon>Dikarya</taxon>
        <taxon>Ascomycota</taxon>
        <taxon>Pezizomycotina</taxon>
        <taxon>Leotiomycetes</taxon>
        <taxon>Helotiales</taxon>
        <taxon>Hyaloscyphaceae</taxon>
        <taxon>Hyaloscypha</taxon>
        <taxon>Hyaloscypha bicolor</taxon>
    </lineage>
</organism>
<dbReference type="GeneID" id="36581079"/>
<dbReference type="PROSITE" id="PS51257">
    <property type="entry name" value="PROKAR_LIPOPROTEIN"/>
    <property type="match status" value="1"/>
</dbReference>
<reference evidence="2 3" key="1">
    <citation type="submission" date="2016-04" db="EMBL/GenBank/DDBJ databases">
        <title>A degradative enzymes factory behind the ericoid mycorrhizal symbiosis.</title>
        <authorList>
            <consortium name="DOE Joint Genome Institute"/>
            <person name="Martino E."/>
            <person name="Morin E."/>
            <person name="Grelet G."/>
            <person name="Kuo A."/>
            <person name="Kohler A."/>
            <person name="Daghino S."/>
            <person name="Barry K."/>
            <person name="Choi C."/>
            <person name="Cichocki N."/>
            <person name="Clum A."/>
            <person name="Copeland A."/>
            <person name="Hainaut M."/>
            <person name="Haridas S."/>
            <person name="Labutti K."/>
            <person name="Lindquist E."/>
            <person name="Lipzen A."/>
            <person name="Khouja H.-R."/>
            <person name="Murat C."/>
            <person name="Ohm R."/>
            <person name="Olson A."/>
            <person name="Spatafora J."/>
            <person name="Veneault-Fourrey C."/>
            <person name="Henrissat B."/>
            <person name="Grigoriev I."/>
            <person name="Martin F."/>
            <person name="Perotto S."/>
        </authorList>
    </citation>
    <scope>NUCLEOTIDE SEQUENCE [LARGE SCALE GENOMIC DNA]</scope>
    <source>
        <strain evidence="2 3">E</strain>
    </source>
</reference>
<evidence type="ECO:0000256" key="1">
    <source>
        <dbReference type="SAM" id="MobiDB-lite"/>
    </source>
</evidence>
<sequence>MRVIRGCIWPHTFHAAAASCCSASRLGKASAHCPLHTAHCPLAVWPSDSRIPAKGPVSNGTGATHSPAAASVPVAVPVPSPAQLGAFKPETTSPSEAISDCALSPNDIERQRGSSHALPVARDDDNPQPPSDTTRRANPTRCRITFWAT</sequence>
<evidence type="ECO:0000313" key="2">
    <source>
        <dbReference type="EMBL" id="PMD57143.1"/>
    </source>
</evidence>